<dbReference type="STRING" id="717606.PaecuDRAFT_2708"/>
<dbReference type="OrthoDB" id="9796521at2"/>
<dbReference type="Pfam" id="PF00903">
    <property type="entry name" value="Glyoxalase"/>
    <property type="match status" value="1"/>
</dbReference>
<evidence type="ECO:0000259" key="1">
    <source>
        <dbReference type="PROSITE" id="PS51819"/>
    </source>
</evidence>
<dbReference type="Gene3D" id="3.10.180.10">
    <property type="entry name" value="2,3-Dihydroxybiphenyl 1,2-Dioxygenase, domain 1"/>
    <property type="match status" value="1"/>
</dbReference>
<dbReference type="InterPro" id="IPR037523">
    <property type="entry name" value="VOC_core"/>
</dbReference>
<dbReference type="Proteomes" id="UP000005387">
    <property type="component" value="Unassembled WGS sequence"/>
</dbReference>
<feature type="domain" description="VOC" evidence="1">
    <location>
        <begin position="2"/>
        <end position="115"/>
    </location>
</feature>
<keyword evidence="2" id="KW-0223">Dioxygenase</keyword>
<reference evidence="2 3" key="1">
    <citation type="submission" date="2010-07" db="EMBL/GenBank/DDBJ databases">
        <title>The draft genome of Paenibacillus curdlanolyticus YK9.</title>
        <authorList>
            <consortium name="US DOE Joint Genome Institute (JGI-PGF)"/>
            <person name="Lucas S."/>
            <person name="Copeland A."/>
            <person name="Lapidus A."/>
            <person name="Cheng J.-F."/>
            <person name="Bruce D."/>
            <person name="Goodwin L."/>
            <person name="Pitluck S."/>
            <person name="Land M.L."/>
            <person name="Hauser L."/>
            <person name="Chang Y.-J."/>
            <person name="Jeffries C."/>
            <person name="Anderson I.J."/>
            <person name="Johnson E."/>
            <person name="Loganathan U."/>
            <person name="Mulhopadhyay B."/>
            <person name="Kyrpides N."/>
            <person name="Woyke T.J."/>
        </authorList>
    </citation>
    <scope>NUCLEOTIDE SEQUENCE [LARGE SCALE GENOMIC DNA]</scope>
    <source>
        <strain evidence="2 3">YK9</strain>
    </source>
</reference>
<sequence length="115" mass="12908">MEIKETGIILFCEDYELVLKFYEEKLGLPVRQRGDELAILEFGGSYLMIENGGIASANEKTRSQNAVVIRFNVHDVDSTAAQLVSRGVPVDVRRFHWGTVGVIIDPEGNRIELKD</sequence>
<dbReference type="eggNOG" id="COG0346">
    <property type="taxonomic scope" value="Bacteria"/>
</dbReference>
<organism evidence="2 3">
    <name type="scientific">Paenibacillus curdlanolyticus YK9</name>
    <dbReference type="NCBI Taxonomy" id="717606"/>
    <lineage>
        <taxon>Bacteria</taxon>
        <taxon>Bacillati</taxon>
        <taxon>Bacillota</taxon>
        <taxon>Bacilli</taxon>
        <taxon>Bacillales</taxon>
        <taxon>Paenibacillaceae</taxon>
        <taxon>Paenibacillus</taxon>
    </lineage>
</organism>
<dbReference type="AlphaFoldDB" id="E0IAY1"/>
<protein>
    <submittedName>
        <fullName evidence="2">Glyoxalase/bleomycin resistance protein/dioxygenase</fullName>
    </submittedName>
</protein>
<keyword evidence="2" id="KW-0560">Oxidoreductase</keyword>
<dbReference type="EMBL" id="AEDD01000007">
    <property type="protein sequence ID" value="EFM10272.1"/>
    <property type="molecule type" value="Genomic_DNA"/>
</dbReference>
<evidence type="ECO:0000313" key="2">
    <source>
        <dbReference type="EMBL" id="EFM10272.1"/>
    </source>
</evidence>
<accession>E0IAY1</accession>
<proteinExistence type="predicted"/>
<name>E0IAY1_9BACL</name>
<dbReference type="InterPro" id="IPR004360">
    <property type="entry name" value="Glyas_Fos-R_dOase_dom"/>
</dbReference>
<dbReference type="PROSITE" id="PS51819">
    <property type="entry name" value="VOC"/>
    <property type="match status" value="1"/>
</dbReference>
<evidence type="ECO:0000313" key="3">
    <source>
        <dbReference type="Proteomes" id="UP000005387"/>
    </source>
</evidence>
<dbReference type="SUPFAM" id="SSF54593">
    <property type="entry name" value="Glyoxalase/Bleomycin resistance protein/Dihydroxybiphenyl dioxygenase"/>
    <property type="match status" value="1"/>
</dbReference>
<keyword evidence="3" id="KW-1185">Reference proteome</keyword>
<dbReference type="InterPro" id="IPR029068">
    <property type="entry name" value="Glyas_Bleomycin-R_OHBP_Dase"/>
</dbReference>
<dbReference type="GO" id="GO:0051213">
    <property type="term" value="F:dioxygenase activity"/>
    <property type="evidence" value="ECO:0007669"/>
    <property type="project" value="UniProtKB-KW"/>
</dbReference>
<gene>
    <name evidence="2" type="ORF">PaecuDRAFT_2708</name>
</gene>
<dbReference type="RefSeq" id="WP_006038698.1">
    <property type="nucleotide sequence ID" value="NZ_AEDD01000007.1"/>
</dbReference>